<name>A0A9K3EI65_HELAN</name>
<reference evidence="1" key="1">
    <citation type="journal article" date="2017" name="Nature">
        <title>The sunflower genome provides insights into oil metabolism, flowering and Asterid evolution.</title>
        <authorList>
            <person name="Badouin H."/>
            <person name="Gouzy J."/>
            <person name="Grassa C.J."/>
            <person name="Murat F."/>
            <person name="Staton S.E."/>
            <person name="Cottret L."/>
            <person name="Lelandais-Briere C."/>
            <person name="Owens G.L."/>
            <person name="Carrere S."/>
            <person name="Mayjonade B."/>
            <person name="Legrand L."/>
            <person name="Gill N."/>
            <person name="Kane N.C."/>
            <person name="Bowers J.E."/>
            <person name="Hubner S."/>
            <person name="Bellec A."/>
            <person name="Berard A."/>
            <person name="Berges H."/>
            <person name="Blanchet N."/>
            <person name="Boniface M.C."/>
            <person name="Brunel D."/>
            <person name="Catrice O."/>
            <person name="Chaidir N."/>
            <person name="Claudel C."/>
            <person name="Donnadieu C."/>
            <person name="Faraut T."/>
            <person name="Fievet G."/>
            <person name="Helmstetter N."/>
            <person name="King M."/>
            <person name="Knapp S.J."/>
            <person name="Lai Z."/>
            <person name="Le Paslier M.C."/>
            <person name="Lippi Y."/>
            <person name="Lorenzon L."/>
            <person name="Mandel J.R."/>
            <person name="Marage G."/>
            <person name="Marchand G."/>
            <person name="Marquand E."/>
            <person name="Bret-Mestries E."/>
            <person name="Morien E."/>
            <person name="Nambeesan S."/>
            <person name="Nguyen T."/>
            <person name="Pegot-Espagnet P."/>
            <person name="Pouilly N."/>
            <person name="Raftis F."/>
            <person name="Sallet E."/>
            <person name="Schiex T."/>
            <person name="Thomas J."/>
            <person name="Vandecasteele C."/>
            <person name="Vares D."/>
            <person name="Vear F."/>
            <person name="Vautrin S."/>
            <person name="Crespi M."/>
            <person name="Mangin B."/>
            <person name="Burke J.M."/>
            <person name="Salse J."/>
            <person name="Munos S."/>
            <person name="Vincourt P."/>
            <person name="Rieseberg L.H."/>
            <person name="Langlade N.B."/>
        </authorList>
    </citation>
    <scope>NUCLEOTIDE SEQUENCE</scope>
    <source>
        <tissue evidence="1">Leaves</tissue>
    </source>
</reference>
<evidence type="ECO:0000313" key="2">
    <source>
        <dbReference type="Proteomes" id="UP000215914"/>
    </source>
</evidence>
<reference evidence="1" key="2">
    <citation type="submission" date="2020-06" db="EMBL/GenBank/DDBJ databases">
        <title>Helianthus annuus Genome sequencing and assembly Release 2.</title>
        <authorList>
            <person name="Gouzy J."/>
            <person name="Langlade N."/>
            <person name="Munos S."/>
        </authorList>
    </citation>
    <scope>NUCLEOTIDE SEQUENCE</scope>
    <source>
        <tissue evidence="1">Leaves</tissue>
    </source>
</reference>
<sequence>MTWACHIFPIHLTYHRYSPYHYQIFDPNRASCDYSIDNKYPLQMALPLPPYHHQLASLDKRKSSYSHLRNERVWFVQQ</sequence>
<dbReference type="Proteomes" id="UP000215914">
    <property type="component" value="Unassembled WGS sequence"/>
</dbReference>
<evidence type="ECO:0000313" key="1">
    <source>
        <dbReference type="EMBL" id="KAF5774240.1"/>
    </source>
</evidence>
<gene>
    <name evidence="1" type="ORF">HanXRQr2_Chr13g0598001</name>
</gene>
<protein>
    <submittedName>
        <fullName evidence="1">Uncharacterized protein</fullName>
    </submittedName>
</protein>
<keyword evidence="2" id="KW-1185">Reference proteome</keyword>
<dbReference type="Gramene" id="mRNA:HanXRQr2_Chr13g0598001">
    <property type="protein sequence ID" value="CDS:HanXRQr2_Chr13g0598001.1"/>
    <property type="gene ID" value="HanXRQr2_Chr13g0598001"/>
</dbReference>
<dbReference type="AlphaFoldDB" id="A0A9K3EI65"/>
<comment type="caution">
    <text evidence="1">The sequence shown here is derived from an EMBL/GenBank/DDBJ whole genome shotgun (WGS) entry which is preliminary data.</text>
</comment>
<proteinExistence type="predicted"/>
<dbReference type="EMBL" id="MNCJ02000328">
    <property type="protein sequence ID" value="KAF5774240.1"/>
    <property type="molecule type" value="Genomic_DNA"/>
</dbReference>
<organism evidence="1 2">
    <name type="scientific">Helianthus annuus</name>
    <name type="common">Common sunflower</name>
    <dbReference type="NCBI Taxonomy" id="4232"/>
    <lineage>
        <taxon>Eukaryota</taxon>
        <taxon>Viridiplantae</taxon>
        <taxon>Streptophyta</taxon>
        <taxon>Embryophyta</taxon>
        <taxon>Tracheophyta</taxon>
        <taxon>Spermatophyta</taxon>
        <taxon>Magnoliopsida</taxon>
        <taxon>eudicotyledons</taxon>
        <taxon>Gunneridae</taxon>
        <taxon>Pentapetalae</taxon>
        <taxon>asterids</taxon>
        <taxon>campanulids</taxon>
        <taxon>Asterales</taxon>
        <taxon>Asteraceae</taxon>
        <taxon>Asteroideae</taxon>
        <taxon>Heliantheae alliance</taxon>
        <taxon>Heliantheae</taxon>
        <taxon>Helianthus</taxon>
    </lineage>
</organism>
<accession>A0A9K3EI65</accession>